<keyword evidence="3" id="KW-1185">Reference proteome</keyword>
<feature type="domain" description="HTH cro/C1-type" evidence="1">
    <location>
        <begin position="40"/>
        <end position="95"/>
    </location>
</feature>
<dbReference type="InterPro" id="IPR001387">
    <property type="entry name" value="Cro/C1-type_HTH"/>
</dbReference>
<dbReference type="GO" id="GO:0003677">
    <property type="term" value="F:DNA binding"/>
    <property type="evidence" value="ECO:0007669"/>
    <property type="project" value="InterPro"/>
</dbReference>
<reference evidence="3" key="1">
    <citation type="submission" date="2018-09" db="EMBL/GenBank/DDBJ databases">
        <authorList>
            <person name="Livingstone P.G."/>
            <person name="Whitworth D.E."/>
        </authorList>
    </citation>
    <scope>NUCLEOTIDE SEQUENCE [LARGE SCALE GENOMIC DNA]</scope>
    <source>
        <strain evidence="3">AB050A</strain>
    </source>
</reference>
<evidence type="ECO:0000313" key="3">
    <source>
        <dbReference type="Proteomes" id="UP000267003"/>
    </source>
</evidence>
<organism evidence="2 3">
    <name type="scientific">Corallococcus aberystwythensis</name>
    <dbReference type="NCBI Taxonomy" id="2316722"/>
    <lineage>
        <taxon>Bacteria</taxon>
        <taxon>Pseudomonadati</taxon>
        <taxon>Myxococcota</taxon>
        <taxon>Myxococcia</taxon>
        <taxon>Myxococcales</taxon>
        <taxon>Cystobacterineae</taxon>
        <taxon>Myxococcaceae</taxon>
        <taxon>Corallococcus</taxon>
    </lineage>
</organism>
<proteinExistence type="predicted"/>
<protein>
    <submittedName>
        <fullName evidence="2">XRE family transcriptional regulator</fullName>
    </submittedName>
</protein>
<dbReference type="Gene3D" id="1.10.260.40">
    <property type="entry name" value="lambda repressor-like DNA-binding domains"/>
    <property type="match status" value="1"/>
</dbReference>
<dbReference type="OrthoDB" id="5521417at2"/>
<name>A0A3A8QAI4_9BACT</name>
<dbReference type="Proteomes" id="UP000267003">
    <property type="component" value="Unassembled WGS sequence"/>
</dbReference>
<dbReference type="RefSeq" id="WP_120556351.1">
    <property type="nucleotide sequence ID" value="NZ_RAWK01000090.1"/>
</dbReference>
<gene>
    <name evidence="2" type="ORF">D7W81_16540</name>
</gene>
<dbReference type="SMART" id="SM00530">
    <property type="entry name" value="HTH_XRE"/>
    <property type="match status" value="1"/>
</dbReference>
<sequence length="116" mass="12850">MTPTGFDRYFEKKLKRPAFAEAYAKARAEVDAADRLIRALDARREEAGLSKADLARKAETPPEVVRRLFTAPSANPTLSTVTKLAAALGCRLQLVPAPTRRKAVRPRAPAPRVRRK</sequence>
<dbReference type="CDD" id="cd00093">
    <property type="entry name" value="HTH_XRE"/>
    <property type="match status" value="1"/>
</dbReference>
<dbReference type="Pfam" id="PF01381">
    <property type="entry name" value="HTH_3"/>
    <property type="match status" value="1"/>
</dbReference>
<dbReference type="InterPro" id="IPR010982">
    <property type="entry name" value="Lambda_DNA-bd_dom_sf"/>
</dbReference>
<evidence type="ECO:0000313" key="2">
    <source>
        <dbReference type="EMBL" id="RKH65657.1"/>
    </source>
</evidence>
<comment type="caution">
    <text evidence="2">The sequence shown here is derived from an EMBL/GenBank/DDBJ whole genome shotgun (WGS) entry which is preliminary data.</text>
</comment>
<evidence type="ECO:0000259" key="1">
    <source>
        <dbReference type="PROSITE" id="PS50943"/>
    </source>
</evidence>
<dbReference type="SUPFAM" id="SSF47413">
    <property type="entry name" value="lambda repressor-like DNA-binding domains"/>
    <property type="match status" value="1"/>
</dbReference>
<accession>A0A3A8QAI4</accession>
<dbReference type="PROSITE" id="PS50943">
    <property type="entry name" value="HTH_CROC1"/>
    <property type="match status" value="1"/>
</dbReference>
<dbReference type="AlphaFoldDB" id="A0A3A8QAI4"/>
<dbReference type="EMBL" id="RAWK01000090">
    <property type="protein sequence ID" value="RKH65657.1"/>
    <property type="molecule type" value="Genomic_DNA"/>
</dbReference>